<feature type="binding site" evidence="9">
    <location>
        <position position="196"/>
    </location>
    <ligand>
        <name>1-deoxy-D-xylulose 5-phosphate</name>
        <dbReference type="ChEBI" id="CHEBI:57792"/>
    </ligand>
</feature>
<dbReference type="RefSeq" id="WP_189638848.1">
    <property type="nucleotide sequence ID" value="NZ_BMZF01000001.1"/>
</dbReference>
<feature type="domain" description="1-deoxy-D-xylulose 5-phosphate reductoisomerase N-terminal" evidence="10">
    <location>
        <begin position="4"/>
        <end position="129"/>
    </location>
</feature>
<comment type="caution">
    <text evidence="13">The sequence shown here is derived from an EMBL/GenBank/DDBJ whole genome shotgun (WGS) entry which is preliminary data.</text>
</comment>
<evidence type="ECO:0000256" key="8">
    <source>
        <dbReference type="ARBA" id="ARBA00048543"/>
    </source>
</evidence>
<evidence type="ECO:0000256" key="5">
    <source>
        <dbReference type="ARBA" id="ARBA00023002"/>
    </source>
</evidence>
<feature type="binding site" evidence="9">
    <location>
        <position position="173"/>
    </location>
    <ligand>
        <name>1-deoxy-D-xylulose 5-phosphate</name>
        <dbReference type="ChEBI" id="CHEBI:57792"/>
    </ligand>
</feature>
<feature type="binding site" evidence="9">
    <location>
        <position position="38"/>
    </location>
    <ligand>
        <name>NADPH</name>
        <dbReference type="ChEBI" id="CHEBI:57783"/>
    </ligand>
</feature>
<comment type="pathway">
    <text evidence="1 9">Isoprenoid biosynthesis; isopentenyl diphosphate biosynthesis via DXP pathway; isopentenyl diphosphate from 1-deoxy-D-xylulose 5-phosphate: step 1/6.</text>
</comment>
<feature type="binding site" evidence="9">
    <location>
        <position position="214"/>
    </location>
    <ligand>
        <name>1-deoxy-D-xylulose 5-phosphate</name>
        <dbReference type="ChEBI" id="CHEBI:57792"/>
    </ligand>
</feature>
<feature type="binding site" evidence="9">
    <location>
        <position position="12"/>
    </location>
    <ligand>
        <name>NADPH</name>
        <dbReference type="ChEBI" id="CHEBI:57783"/>
    </ligand>
</feature>
<dbReference type="NCBIfam" id="TIGR00243">
    <property type="entry name" value="Dxr"/>
    <property type="match status" value="1"/>
</dbReference>
<keyword evidence="3 9" id="KW-0479">Metal-binding</keyword>
<evidence type="ECO:0000256" key="9">
    <source>
        <dbReference type="HAMAP-Rule" id="MF_00183"/>
    </source>
</evidence>
<evidence type="ECO:0000256" key="4">
    <source>
        <dbReference type="ARBA" id="ARBA00022857"/>
    </source>
</evidence>
<feature type="binding site" evidence="9">
    <location>
        <position position="215"/>
    </location>
    <ligand>
        <name>1-deoxy-D-xylulose 5-phosphate</name>
        <dbReference type="ChEBI" id="CHEBI:57792"/>
    </ligand>
</feature>
<dbReference type="Pfam" id="PF02670">
    <property type="entry name" value="DXP_reductoisom"/>
    <property type="match status" value="1"/>
</dbReference>
<comment type="similarity">
    <text evidence="2 9">Belongs to the DXR family.</text>
</comment>
<feature type="binding site" evidence="9">
    <location>
        <position position="209"/>
    </location>
    <ligand>
        <name>1-deoxy-D-xylulose 5-phosphate</name>
        <dbReference type="ChEBI" id="CHEBI:57792"/>
    </ligand>
</feature>
<keyword evidence="4 9" id="KW-0521">NADP</keyword>
<comment type="catalytic activity">
    <reaction evidence="8">
        <text>2-C-methyl-D-erythritol 4-phosphate + NADP(+) = 1-deoxy-D-xylulose 5-phosphate + NADPH + H(+)</text>
        <dbReference type="Rhea" id="RHEA:13717"/>
        <dbReference type="ChEBI" id="CHEBI:15378"/>
        <dbReference type="ChEBI" id="CHEBI:57783"/>
        <dbReference type="ChEBI" id="CHEBI:57792"/>
        <dbReference type="ChEBI" id="CHEBI:58262"/>
        <dbReference type="ChEBI" id="CHEBI:58349"/>
        <dbReference type="EC" id="1.1.1.267"/>
    </reaction>
    <physiologicalReaction direction="right-to-left" evidence="8">
        <dbReference type="Rhea" id="RHEA:13719"/>
    </physiologicalReaction>
</comment>
<comment type="function">
    <text evidence="9">Catalyzes the NADPH-dependent rearrangement and reduction of 1-deoxy-D-xylulose-5-phosphate (DXP) to 2-C-methyl-D-erythritol 4-phosphate (MEP).</text>
</comment>
<protein>
    <recommendedName>
        <fullName evidence="9">1-deoxy-D-xylulose 5-phosphate reductoisomerase</fullName>
        <shortName evidence="9">DXP reductoisomerase</shortName>
        <ecNumber evidence="9">1.1.1.267</ecNumber>
    </recommendedName>
    <alternativeName>
        <fullName evidence="9">1-deoxyxylulose-5-phosphate reductoisomerase</fullName>
    </alternativeName>
    <alternativeName>
        <fullName evidence="9">2-C-methyl-D-erythritol 4-phosphate synthase</fullName>
    </alternativeName>
</protein>
<reference evidence="14" key="1">
    <citation type="journal article" date="2019" name="Int. J. Syst. Evol. Microbiol.">
        <title>The Global Catalogue of Microorganisms (GCM) 10K type strain sequencing project: providing services to taxonomists for standard genome sequencing and annotation.</title>
        <authorList>
            <consortium name="The Broad Institute Genomics Platform"/>
            <consortium name="The Broad Institute Genome Sequencing Center for Infectious Disease"/>
            <person name="Wu L."/>
            <person name="Ma J."/>
        </authorList>
    </citation>
    <scope>NUCLEOTIDE SEQUENCE [LARGE SCALE GENOMIC DNA]</scope>
    <source>
        <strain evidence="14">KCTC 32465</strain>
    </source>
</reference>
<feature type="binding site" evidence="9">
    <location>
        <position position="122"/>
    </location>
    <ligand>
        <name>1-deoxy-D-xylulose 5-phosphate</name>
        <dbReference type="ChEBI" id="CHEBI:57792"/>
    </ligand>
</feature>
<dbReference type="EC" id="1.1.1.267" evidence="9"/>
<feature type="binding site" evidence="9">
    <location>
        <position position="10"/>
    </location>
    <ligand>
        <name>NADPH</name>
        <dbReference type="ChEBI" id="CHEBI:57783"/>
    </ligand>
</feature>
<feature type="binding site" evidence="9">
    <location>
        <position position="121"/>
    </location>
    <ligand>
        <name>NADPH</name>
        <dbReference type="ChEBI" id="CHEBI:57783"/>
    </ligand>
</feature>
<feature type="binding site" evidence="9">
    <location>
        <position position="149"/>
    </location>
    <ligand>
        <name>Mn(2+)</name>
        <dbReference type="ChEBI" id="CHEBI:29035"/>
    </ligand>
</feature>
<accession>A0ABQ3CSS2</accession>
<feature type="binding site" evidence="9">
    <location>
        <position position="218"/>
    </location>
    <ligand>
        <name>Mn(2+)</name>
        <dbReference type="ChEBI" id="CHEBI:29035"/>
    </ligand>
</feature>
<evidence type="ECO:0000256" key="1">
    <source>
        <dbReference type="ARBA" id="ARBA00005094"/>
    </source>
</evidence>
<dbReference type="PANTHER" id="PTHR30525:SF0">
    <property type="entry name" value="1-DEOXY-D-XYLULOSE 5-PHOSPHATE REDUCTOISOMERASE, CHLOROPLASTIC"/>
    <property type="match status" value="1"/>
</dbReference>
<dbReference type="Pfam" id="PF13288">
    <property type="entry name" value="DXPR_C"/>
    <property type="match status" value="1"/>
</dbReference>
<keyword evidence="9" id="KW-0460">Magnesium</keyword>
<keyword evidence="6 9" id="KW-0464">Manganese</keyword>
<organism evidence="13 14">
    <name type="scientific">Paramylibacter ulvae</name>
    <dbReference type="NCBI Taxonomy" id="1651968"/>
    <lineage>
        <taxon>Bacteria</taxon>
        <taxon>Pseudomonadati</taxon>
        <taxon>Pseudomonadota</taxon>
        <taxon>Alphaproteobacteria</taxon>
        <taxon>Rhodobacterales</taxon>
        <taxon>Paracoccaceae</taxon>
        <taxon>Paramylibacter</taxon>
    </lineage>
</organism>
<keyword evidence="14" id="KW-1185">Reference proteome</keyword>
<feature type="binding site" evidence="9">
    <location>
        <position position="148"/>
    </location>
    <ligand>
        <name>1-deoxy-D-xylulose 5-phosphate</name>
        <dbReference type="ChEBI" id="CHEBI:57792"/>
    </ligand>
</feature>
<comment type="cofactor">
    <cofactor evidence="9">
        <name>Mg(2+)</name>
        <dbReference type="ChEBI" id="CHEBI:18420"/>
    </cofactor>
    <cofactor evidence="9">
        <name>Mn(2+)</name>
        <dbReference type="ChEBI" id="CHEBI:29035"/>
    </cofactor>
</comment>
<dbReference type="HAMAP" id="MF_00183">
    <property type="entry name" value="DXP_reductoisom"/>
    <property type="match status" value="1"/>
</dbReference>
<feature type="binding site" evidence="9">
    <location>
        <position position="218"/>
    </location>
    <ligand>
        <name>1-deoxy-D-xylulose 5-phosphate</name>
        <dbReference type="ChEBI" id="CHEBI:57792"/>
    </ligand>
</feature>
<dbReference type="Proteomes" id="UP000634455">
    <property type="component" value="Unassembled WGS sequence"/>
</dbReference>
<dbReference type="InterPro" id="IPR013644">
    <property type="entry name" value="DXP_reductoisomerase_C"/>
</dbReference>
<evidence type="ECO:0000256" key="3">
    <source>
        <dbReference type="ARBA" id="ARBA00022723"/>
    </source>
</evidence>
<dbReference type="Pfam" id="PF08436">
    <property type="entry name" value="DXP_redisom_C"/>
    <property type="match status" value="1"/>
</dbReference>
<gene>
    <name evidence="9 13" type="primary">dxr</name>
    <name evidence="13" type="ORF">GCM10008927_03510</name>
</gene>
<evidence type="ECO:0000313" key="14">
    <source>
        <dbReference type="Proteomes" id="UP000634455"/>
    </source>
</evidence>
<dbReference type="Gene3D" id="3.40.50.720">
    <property type="entry name" value="NAD(P)-binding Rossmann-like Domain"/>
    <property type="match status" value="1"/>
</dbReference>
<feature type="binding site" evidence="9">
    <location>
        <position position="149"/>
    </location>
    <ligand>
        <name>1-deoxy-D-xylulose 5-phosphate</name>
        <dbReference type="ChEBI" id="CHEBI:57792"/>
    </ligand>
</feature>
<dbReference type="EMBL" id="BMZF01000001">
    <property type="protein sequence ID" value="GHA42346.1"/>
    <property type="molecule type" value="Genomic_DNA"/>
</dbReference>
<dbReference type="PANTHER" id="PTHR30525">
    <property type="entry name" value="1-DEOXY-D-XYLULOSE 5-PHOSPHATE REDUCTOISOMERASE"/>
    <property type="match status" value="1"/>
</dbReference>
<proteinExistence type="inferred from homology"/>
<feature type="binding site" evidence="9">
    <location>
        <position position="123"/>
    </location>
    <ligand>
        <name>NADPH</name>
        <dbReference type="ChEBI" id="CHEBI:57783"/>
    </ligand>
</feature>
<evidence type="ECO:0000256" key="6">
    <source>
        <dbReference type="ARBA" id="ARBA00023211"/>
    </source>
</evidence>
<evidence type="ECO:0000259" key="12">
    <source>
        <dbReference type="Pfam" id="PF13288"/>
    </source>
</evidence>
<dbReference type="Gene3D" id="1.10.1740.10">
    <property type="match status" value="1"/>
</dbReference>
<dbReference type="InterPro" id="IPR036291">
    <property type="entry name" value="NAD(P)-bd_dom_sf"/>
</dbReference>
<dbReference type="InterPro" id="IPR003821">
    <property type="entry name" value="DXP_reductoisomerase"/>
</dbReference>
<evidence type="ECO:0000256" key="7">
    <source>
        <dbReference type="ARBA" id="ARBA00023229"/>
    </source>
</evidence>
<dbReference type="PIRSF" id="PIRSF006205">
    <property type="entry name" value="Dxp_reductismrs"/>
    <property type="match status" value="1"/>
</dbReference>
<evidence type="ECO:0000259" key="10">
    <source>
        <dbReference type="Pfam" id="PF02670"/>
    </source>
</evidence>
<feature type="binding site" evidence="9">
    <location>
        <position position="147"/>
    </location>
    <ligand>
        <name>Mn(2+)</name>
        <dbReference type="ChEBI" id="CHEBI:29035"/>
    </ligand>
</feature>
<feature type="binding site" evidence="9">
    <location>
        <position position="11"/>
    </location>
    <ligand>
        <name>NADPH</name>
        <dbReference type="ChEBI" id="CHEBI:57783"/>
    </ligand>
</feature>
<evidence type="ECO:0000259" key="11">
    <source>
        <dbReference type="Pfam" id="PF08436"/>
    </source>
</evidence>
<dbReference type="SUPFAM" id="SSF69055">
    <property type="entry name" value="1-deoxy-D-xylulose-5-phosphate reductoisomerase, C-terminal domain"/>
    <property type="match status" value="1"/>
</dbReference>
<feature type="domain" description="1-deoxy-D-xylulose 5-phosphate reductoisomerase C-terminal" evidence="11">
    <location>
        <begin position="143"/>
        <end position="226"/>
    </location>
</feature>
<name>A0ABQ3CSS2_9RHOB</name>
<feature type="domain" description="DXP reductoisomerase C-terminal" evidence="12">
    <location>
        <begin position="258"/>
        <end position="377"/>
    </location>
</feature>
<evidence type="ECO:0000313" key="13">
    <source>
        <dbReference type="EMBL" id="GHA42346.1"/>
    </source>
</evidence>
<keyword evidence="5 9" id="KW-0560">Oxidoreductase</keyword>
<dbReference type="InterPro" id="IPR036169">
    <property type="entry name" value="DXPR_C_sf"/>
</dbReference>
<sequence length="388" mass="42342">MRSISIFGATGSIGQTTLDVIAQQSDDFQIQVLTGNGNVELLAEQTRRFQPNTVVIADETKHAQLEKLLSGMDIVIQSGRDAILDAARVDVDWVMSAVVGFAGFEISLIAAQHCKTLALANKESLVCGGPLLRAACAKYETNLLPVDSEHSAILQCLNGEELETVERVIITASGGPFREFTLDQMRDVNASQAAAHPNWSMGQRISIDSASMFNKAMEVIEAKELFDLSNDQIEVLIHPQSIIHSIVGFNDGNMVAQMGPANMAGAIGYALNWPNRAPLDQQRLTAKELVSLEFNELDDTRFPAVALARRAIDMGGLSGAVFNAAKEQALDLFLAQRIGFLDMAALVERALDHYMLSEWSQDMTLANIQFADEKTREFVQNSITKDVA</sequence>
<keyword evidence="7 9" id="KW-0414">Isoprene biosynthesis</keyword>
<dbReference type="SUPFAM" id="SSF55347">
    <property type="entry name" value="Glyceraldehyde-3-phosphate dehydrogenase-like, C-terminal domain"/>
    <property type="match status" value="1"/>
</dbReference>
<feature type="binding site" evidence="9">
    <location>
        <position position="13"/>
    </location>
    <ligand>
        <name>NADPH</name>
        <dbReference type="ChEBI" id="CHEBI:57783"/>
    </ligand>
</feature>
<dbReference type="InterPro" id="IPR026877">
    <property type="entry name" value="DXPR_C"/>
</dbReference>
<comment type="caution">
    <text evidence="9">Lacks conserved residue(s) required for the propagation of feature annotation.</text>
</comment>
<dbReference type="InterPro" id="IPR013512">
    <property type="entry name" value="DXP_reductoisomerase_N"/>
</dbReference>
<dbReference type="SUPFAM" id="SSF51735">
    <property type="entry name" value="NAD(P)-binding Rossmann-fold domains"/>
    <property type="match status" value="1"/>
</dbReference>
<feature type="binding site" evidence="9">
    <location>
        <position position="202"/>
    </location>
    <ligand>
        <name>NADPH</name>
        <dbReference type="ChEBI" id="CHEBI:57783"/>
    </ligand>
</feature>
<evidence type="ECO:0000256" key="2">
    <source>
        <dbReference type="ARBA" id="ARBA00006825"/>
    </source>
</evidence>